<protein>
    <recommendedName>
        <fullName evidence="5">SAM-dependent methyltransferase Erg6/SMT-type domain-containing protein</fullName>
    </recommendedName>
</protein>
<dbReference type="InterPro" id="IPR029063">
    <property type="entry name" value="SAM-dependent_MTases_sf"/>
</dbReference>
<feature type="region of interest" description="Disordered" evidence="4">
    <location>
        <begin position="742"/>
        <end position="809"/>
    </location>
</feature>
<dbReference type="AlphaFoldDB" id="A0A8H7XW65"/>
<reference evidence="6" key="1">
    <citation type="submission" date="2021-02" db="EMBL/GenBank/DDBJ databases">
        <title>Psilocybe cubensis genome.</title>
        <authorList>
            <person name="Mckernan K.J."/>
            <person name="Crawford S."/>
            <person name="Trippe A."/>
            <person name="Kane L.T."/>
            <person name="Mclaughlin S."/>
        </authorList>
    </citation>
    <scope>NUCLEOTIDE SEQUENCE [LARGE SCALE GENOMIC DNA]</scope>
    <source>
        <strain evidence="6">MGC-MH-2018</strain>
    </source>
</reference>
<dbReference type="GO" id="GO:0032259">
    <property type="term" value="P:methylation"/>
    <property type="evidence" value="ECO:0007669"/>
    <property type="project" value="UniProtKB-KW"/>
</dbReference>
<feature type="compositionally biased region" description="Gly residues" evidence="4">
    <location>
        <begin position="758"/>
        <end position="793"/>
    </location>
</feature>
<name>A0A8H7XW65_PSICU</name>
<evidence type="ECO:0000259" key="5">
    <source>
        <dbReference type="PROSITE" id="PS51685"/>
    </source>
</evidence>
<dbReference type="GO" id="GO:0005783">
    <property type="term" value="C:endoplasmic reticulum"/>
    <property type="evidence" value="ECO:0007669"/>
    <property type="project" value="TreeGrafter"/>
</dbReference>
<feature type="compositionally biased region" description="Low complexity" evidence="4">
    <location>
        <begin position="584"/>
        <end position="602"/>
    </location>
</feature>
<dbReference type="InterPro" id="IPR013705">
    <property type="entry name" value="Sterol_MeTrfase_C"/>
</dbReference>
<keyword evidence="3" id="KW-0489">Methyltransferase</keyword>
<dbReference type="PANTHER" id="PTHR44068">
    <property type="entry name" value="ZGC:194242"/>
    <property type="match status" value="1"/>
</dbReference>
<dbReference type="Pfam" id="PF08498">
    <property type="entry name" value="Sterol_MT_C"/>
    <property type="match status" value="1"/>
</dbReference>
<dbReference type="PANTHER" id="PTHR44068:SF1">
    <property type="entry name" value="HYPOTHETICAL LOC100005854"/>
    <property type="match status" value="1"/>
</dbReference>
<dbReference type="SUPFAM" id="SSF53335">
    <property type="entry name" value="S-adenosyl-L-methionine-dependent methyltransferases"/>
    <property type="match status" value="1"/>
</dbReference>
<dbReference type="InterPro" id="IPR025714">
    <property type="entry name" value="Methyltranfer_dom"/>
</dbReference>
<dbReference type="CDD" id="cd02440">
    <property type="entry name" value="AdoMet_MTases"/>
    <property type="match status" value="1"/>
</dbReference>
<dbReference type="GO" id="GO:0003838">
    <property type="term" value="F:sterol 24-C-methyltransferase activity"/>
    <property type="evidence" value="ECO:0007669"/>
    <property type="project" value="TreeGrafter"/>
</dbReference>
<dbReference type="FunFam" id="3.40.50.150:FF:000232">
    <property type="entry name" value="Sterol 24-C-methyltransferase erg6"/>
    <property type="match status" value="1"/>
</dbReference>
<dbReference type="EMBL" id="JAFIQS010000006">
    <property type="protein sequence ID" value="KAG5167952.1"/>
    <property type="molecule type" value="Genomic_DNA"/>
</dbReference>
<feature type="domain" description="SAM-dependent methyltransferase Erg6/SMT-type" evidence="5">
    <location>
        <begin position="50"/>
        <end position="347"/>
    </location>
</feature>
<accession>A0A8H7XW65</accession>
<sequence>MSSSSVQLNDGRVQNRVENYTKFWKKDPTKEEGADNDKRLDSYTDVVNGYYDGATELYEYGWSQSFHFSRFYKGEAFLASLARHEHYLAAQMSLRPGMRVLDVGCGVGGPAREIAQFTDCEIVGLNNNDFQIQRARKYTRKAGLEGQVTFVKGDFMKLSEQFGEGYFDAVYAIEATVHAPSWEGVYGEIFKVLKPGGVFGVYEWCMTDIWDPSIPEHKAIAHQIELGNGIPEMRPLRMAREALKTVGFQIEHEEDLAARPDPIPWYYPLEGDIRKAQTFWDYLTVWRMSWSGQLVSHNAIRVMEFLGLVPKGTHDVGESLKVAADSLVRSGQQKLFTPMYLVNTYTLLLYKIHTCILTNRIFIQEWCNPARSGGVKSGLGILSEGQLVSVLGLTRLEMASDPRVHKPRLPKAYSDQQLAFLKSSLPEFERRSQGSIRGDAKKFALERAQDYIARFGLPDEFVGVEEPDSRFKEQIYNWFKNTVGRTRRKLEGRPRSAKKAAEKAAALANDISWNPSVTSPNVVPYSTHGESSTASPVNGVSGVLPSSSAAAAAAAQAHQAQAQAHQAQAQGMLSPIQYGALQPSSSMSTALSTPTLSTPTSAHNLTTLSLGVNKITMRESFLQGLESSTVANMVASFVAANPSPTPLTPIVDALFEAISADGSAGGVGGVGGGGGGGLGGGGGASPFSRDPHPYLRRFLDASAYFSNSIVHAGVAGPLAGPRALQMQIRKYSTWIPTAPARVPPMPMPMPHQHAGGPQARGGAQGGAGPQSSGGVGGGGSGSGSGPQGQGQGPGPVVVSSSSSGASLSEEMQRIAMDRQRRKDHIQWARIHAAALELGMLGMGRVNDTDNSGYAYAMGRAFSEMMARDAVWEADEVEWVAGICVLRAVIRTAMRGDRRQRDEYDELLRTYEGRWKEIKDEARQAVVTEILLSAKDDLARLDESLS</sequence>
<evidence type="ECO:0000256" key="4">
    <source>
        <dbReference type="SAM" id="MobiDB-lite"/>
    </source>
</evidence>
<proteinExistence type="inferred from homology"/>
<organism evidence="6">
    <name type="scientific">Psilocybe cubensis</name>
    <name type="common">Psychedelic mushroom</name>
    <name type="synonym">Stropharia cubensis</name>
    <dbReference type="NCBI Taxonomy" id="181762"/>
    <lineage>
        <taxon>Eukaryota</taxon>
        <taxon>Fungi</taxon>
        <taxon>Dikarya</taxon>
        <taxon>Basidiomycota</taxon>
        <taxon>Agaricomycotina</taxon>
        <taxon>Agaricomycetes</taxon>
        <taxon>Agaricomycetidae</taxon>
        <taxon>Agaricales</taxon>
        <taxon>Agaricineae</taxon>
        <taxon>Strophariaceae</taxon>
        <taxon>Psilocybe</taxon>
    </lineage>
</organism>
<feature type="region of interest" description="Disordered" evidence="4">
    <location>
        <begin position="584"/>
        <end position="603"/>
    </location>
</feature>
<dbReference type="GO" id="GO:0006696">
    <property type="term" value="P:ergosterol biosynthetic process"/>
    <property type="evidence" value="ECO:0007669"/>
    <property type="project" value="TreeGrafter"/>
</dbReference>
<gene>
    <name evidence="6" type="ORF">JR316_006543</name>
</gene>
<keyword evidence="3" id="KW-0949">S-adenosyl-L-methionine</keyword>
<dbReference type="InterPro" id="IPR030384">
    <property type="entry name" value="MeTrfase_SMT"/>
</dbReference>
<feature type="compositionally biased region" description="Low complexity" evidence="4">
    <location>
        <begin position="794"/>
        <end position="806"/>
    </location>
</feature>
<evidence type="ECO:0000256" key="2">
    <source>
        <dbReference type="ARBA" id="ARBA00038188"/>
    </source>
</evidence>
<evidence type="ECO:0000256" key="3">
    <source>
        <dbReference type="PROSITE-ProRule" id="PRU01022"/>
    </source>
</evidence>
<evidence type="ECO:0000313" key="6">
    <source>
        <dbReference type="EMBL" id="KAG5167952.1"/>
    </source>
</evidence>
<comment type="similarity">
    <text evidence="2 3">Belongs to the class I-like SAM-binding methyltransferase superfamily. Erg6/SMT family.</text>
</comment>
<comment type="caution">
    <text evidence="6">The sequence shown here is derived from an EMBL/GenBank/DDBJ whole genome shotgun (WGS) entry which is preliminary data.</text>
</comment>
<dbReference type="PROSITE" id="PS51685">
    <property type="entry name" value="SAM_MT_ERG6_SMT"/>
    <property type="match status" value="1"/>
</dbReference>
<dbReference type="Pfam" id="PF13847">
    <property type="entry name" value="Methyltransf_31"/>
    <property type="match status" value="1"/>
</dbReference>
<keyword evidence="1 3" id="KW-0808">Transferase</keyword>
<evidence type="ECO:0000256" key="1">
    <source>
        <dbReference type="ARBA" id="ARBA00022679"/>
    </source>
</evidence>
<dbReference type="Gene3D" id="3.40.50.150">
    <property type="entry name" value="Vaccinia Virus protein VP39"/>
    <property type="match status" value="1"/>
</dbReference>
<dbReference type="InterPro" id="IPR050447">
    <property type="entry name" value="Erg6_SMT_methyltransf"/>
</dbReference>